<evidence type="ECO:0000313" key="2">
    <source>
        <dbReference type="EMBL" id="CAG5093270.1"/>
    </source>
</evidence>
<comment type="caution">
    <text evidence="2">The sequence shown here is derived from an EMBL/GenBank/DDBJ whole genome shotgun (WGS) entry which is preliminary data.</text>
</comment>
<evidence type="ECO:0000256" key="1">
    <source>
        <dbReference type="SAM" id="MobiDB-lite"/>
    </source>
</evidence>
<reference evidence="2" key="1">
    <citation type="submission" date="2021-04" db="EMBL/GenBank/DDBJ databases">
        <authorList>
            <person name="Chebbi M.A.C M."/>
        </authorList>
    </citation>
    <scope>NUCLEOTIDE SEQUENCE</scope>
</reference>
<feature type="compositionally biased region" description="Acidic residues" evidence="1">
    <location>
        <begin position="21"/>
        <end position="30"/>
    </location>
</feature>
<organism evidence="2 3">
    <name type="scientific">Cotesia congregata</name>
    <name type="common">Parasitoid wasp</name>
    <name type="synonym">Apanteles congregatus</name>
    <dbReference type="NCBI Taxonomy" id="51543"/>
    <lineage>
        <taxon>Eukaryota</taxon>
        <taxon>Metazoa</taxon>
        <taxon>Ecdysozoa</taxon>
        <taxon>Arthropoda</taxon>
        <taxon>Hexapoda</taxon>
        <taxon>Insecta</taxon>
        <taxon>Pterygota</taxon>
        <taxon>Neoptera</taxon>
        <taxon>Endopterygota</taxon>
        <taxon>Hymenoptera</taxon>
        <taxon>Apocrita</taxon>
        <taxon>Ichneumonoidea</taxon>
        <taxon>Braconidae</taxon>
        <taxon>Microgastrinae</taxon>
        <taxon>Cotesia</taxon>
    </lineage>
</organism>
<dbReference type="EMBL" id="CAJNRD030001120">
    <property type="protein sequence ID" value="CAG5093270.1"/>
    <property type="molecule type" value="Genomic_DNA"/>
</dbReference>
<keyword evidence="3" id="KW-1185">Reference proteome</keyword>
<sequence>MENFFDLDDMLIPVVADVDSDAETEVDDDLPGPVGDIESDDSGYDNDVEARFDGPATFRNWFGLHSRIAEANPNRRIGRIYSLYVDEELCVERFRHAATLPAGRHLLDLEFVPQIRQEGFLFMDPLLVLLGDLDSREAVWIFNYLPWQHREFRGRSLLRGLIGLGSRLRASIRTAPPRIVAVLEWFMMALEIDDE</sequence>
<proteinExistence type="predicted"/>
<dbReference type="AlphaFoldDB" id="A0A8J2HCI8"/>
<protein>
    <submittedName>
        <fullName evidence="2">Uncharacterized protein</fullName>
    </submittedName>
</protein>
<name>A0A8J2HCI8_COTCN</name>
<gene>
    <name evidence="2" type="ORF">HICCMSTLAB_LOCUS6711</name>
</gene>
<evidence type="ECO:0000313" key="3">
    <source>
        <dbReference type="Proteomes" id="UP000786811"/>
    </source>
</evidence>
<feature type="region of interest" description="Disordered" evidence="1">
    <location>
        <begin position="21"/>
        <end position="41"/>
    </location>
</feature>
<dbReference type="Proteomes" id="UP000786811">
    <property type="component" value="Unassembled WGS sequence"/>
</dbReference>
<accession>A0A8J2HCI8</accession>